<dbReference type="Proteomes" id="UP001157353">
    <property type="component" value="Unassembled WGS sequence"/>
</dbReference>
<dbReference type="Pfam" id="PF04217">
    <property type="entry name" value="DUF412"/>
    <property type="match status" value="1"/>
</dbReference>
<keyword evidence="5" id="KW-0997">Cell inner membrane</keyword>
<evidence type="ECO:0000256" key="2">
    <source>
        <dbReference type="ARBA" id="ARBA00009474"/>
    </source>
</evidence>
<feature type="transmembrane region" description="Helical" evidence="9">
    <location>
        <begin position="64"/>
        <end position="85"/>
    </location>
</feature>
<reference evidence="11" key="1">
    <citation type="journal article" date="2019" name="Int. J. Syst. Evol. Microbiol.">
        <title>The Global Catalogue of Microorganisms (GCM) 10K type strain sequencing project: providing services to taxonomists for standard genome sequencing and annotation.</title>
        <authorList>
            <consortium name="The Broad Institute Genomics Platform"/>
            <consortium name="The Broad Institute Genome Sequencing Center for Infectious Disease"/>
            <person name="Wu L."/>
            <person name="Ma J."/>
        </authorList>
    </citation>
    <scope>NUCLEOTIDE SEQUENCE [LARGE SCALE GENOMIC DNA]</scope>
    <source>
        <strain evidence="11">NBRC 103166</strain>
    </source>
</reference>
<gene>
    <name evidence="10" type="primary">yfbV</name>
    <name evidence="10" type="ORF">GCM10007916_20440</name>
</gene>
<accession>A0ABQ6E0X7</accession>
<dbReference type="InterPro" id="IPR007334">
    <property type="entry name" value="UPF0208"/>
</dbReference>
<comment type="similarity">
    <text evidence="2">Belongs to the UPF0208 family.</text>
</comment>
<evidence type="ECO:0000256" key="5">
    <source>
        <dbReference type="ARBA" id="ARBA00022519"/>
    </source>
</evidence>
<evidence type="ECO:0000256" key="3">
    <source>
        <dbReference type="ARBA" id="ARBA00018831"/>
    </source>
</evidence>
<evidence type="ECO:0000256" key="1">
    <source>
        <dbReference type="ARBA" id="ARBA00004429"/>
    </source>
</evidence>
<dbReference type="EMBL" id="BSPQ01000005">
    <property type="protein sequence ID" value="GLS90977.1"/>
    <property type="molecule type" value="Genomic_DNA"/>
</dbReference>
<evidence type="ECO:0000256" key="6">
    <source>
        <dbReference type="ARBA" id="ARBA00022692"/>
    </source>
</evidence>
<organism evidence="10 11">
    <name type="scientific">Psychromonas marina</name>
    <dbReference type="NCBI Taxonomy" id="88364"/>
    <lineage>
        <taxon>Bacteria</taxon>
        <taxon>Pseudomonadati</taxon>
        <taxon>Pseudomonadota</taxon>
        <taxon>Gammaproteobacteria</taxon>
        <taxon>Alteromonadales</taxon>
        <taxon>Psychromonadaceae</taxon>
        <taxon>Psychromonas</taxon>
    </lineage>
</organism>
<evidence type="ECO:0000313" key="10">
    <source>
        <dbReference type="EMBL" id="GLS90977.1"/>
    </source>
</evidence>
<evidence type="ECO:0000256" key="4">
    <source>
        <dbReference type="ARBA" id="ARBA00022475"/>
    </source>
</evidence>
<evidence type="ECO:0000313" key="11">
    <source>
        <dbReference type="Proteomes" id="UP001157353"/>
    </source>
</evidence>
<feature type="transmembrane region" description="Helical" evidence="9">
    <location>
        <begin position="39"/>
        <end position="58"/>
    </location>
</feature>
<keyword evidence="8 9" id="KW-0472">Membrane</keyword>
<comment type="subcellular location">
    <subcellularLocation>
        <location evidence="1">Cell inner membrane</location>
        <topology evidence="1">Multi-pass membrane protein</topology>
    </subcellularLocation>
</comment>
<sequence>MKLFFDVIRQGDFYLKNWPKQKTLNCLFVDSKVVYYTRLAIKVIPLFVILIMCLNVLLPGLLNWPATATLVLFLMGLPVQGLYWLGKRSSAFLPNQLLPWYIAIEKKLNQGVTQDGVMAKRPRYVDLALLLKHAFKRGGDNFLQNNELI</sequence>
<keyword evidence="11" id="KW-1185">Reference proteome</keyword>
<keyword evidence="6 9" id="KW-0812">Transmembrane</keyword>
<keyword evidence="4" id="KW-1003">Cell membrane</keyword>
<keyword evidence="7 9" id="KW-1133">Transmembrane helix</keyword>
<evidence type="ECO:0000256" key="9">
    <source>
        <dbReference type="SAM" id="Phobius"/>
    </source>
</evidence>
<dbReference type="NCBIfam" id="NF002493">
    <property type="entry name" value="PRK01816.1"/>
    <property type="match status" value="1"/>
</dbReference>
<evidence type="ECO:0000256" key="8">
    <source>
        <dbReference type="ARBA" id="ARBA00023136"/>
    </source>
</evidence>
<evidence type="ECO:0000256" key="7">
    <source>
        <dbReference type="ARBA" id="ARBA00022989"/>
    </source>
</evidence>
<proteinExistence type="inferred from homology"/>
<comment type="caution">
    <text evidence="10">The sequence shown here is derived from an EMBL/GenBank/DDBJ whole genome shotgun (WGS) entry which is preliminary data.</text>
</comment>
<name>A0ABQ6E0X7_9GAMM</name>
<protein>
    <recommendedName>
        <fullName evidence="3">UPF0208 membrane protein YfbV</fullName>
    </recommendedName>
</protein>